<protein>
    <submittedName>
        <fullName evidence="2">Uncharacterized conserved protein, DUF302 family</fullName>
    </submittedName>
</protein>
<dbReference type="PANTHER" id="PTHR38342:SF1">
    <property type="entry name" value="SLR5037 PROTEIN"/>
    <property type="match status" value="1"/>
</dbReference>
<dbReference type="SUPFAM" id="SSF103247">
    <property type="entry name" value="TT1751-like"/>
    <property type="match status" value="1"/>
</dbReference>
<dbReference type="PANTHER" id="PTHR38342">
    <property type="entry name" value="SLR5037 PROTEIN"/>
    <property type="match status" value="1"/>
</dbReference>
<dbReference type="Pfam" id="PF03625">
    <property type="entry name" value="DUF302"/>
    <property type="match status" value="1"/>
</dbReference>
<dbReference type="OrthoDB" id="9791067at2"/>
<dbReference type="RefSeq" id="WP_073203258.1">
    <property type="nucleotide sequence ID" value="NZ_FRCZ01000010.1"/>
</dbReference>
<sequence>MFHYTLTSKRNMDQTIQSLKECLSEEKFGVLWEFDIKEKLQSKDIDFDKDYIVLEVCNPQEASRVLKKNQLVGYFLPCKIVVFDDKGKIKVGLPKPSVMIDLVEDEELKEIAIDIEKRLISAIDKSIK</sequence>
<dbReference type="Proteomes" id="UP000184184">
    <property type="component" value="Unassembled WGS sequence"/>
</dbReference>
<dbReference type="PIRSF" id="PIRSF021774">
    <property type="entry name" value="UCP021774"/>
    <property type="match status" value="1"/>
</dbReference>
<dbReference type="CDD" id="cd14797">
    <property type="entry name" value="DUF302"/>
    <property type="match status" value="1"/>
</dbReference>
<organism evidence="2 3">
    <name type="scientific">Gracilibacillus kekensis</name>
    <dbReference type="NCBI Taxonomy" id="1027249"/>
    <lineage>
        <taxon>Bacteria</taxon>
        <taxon>Bacillati</taxon>
        <taxon>Bacillota</taxon>
        <taxon>Bacilli</taxon>
        <taxon>Bacillales</taxon>
        <taxon>Bacillaceae</taxon>
        <taxon>Gracilibacillus</taxon>
    </lineage>
</organism>
<keyword evidence="3" id="KW-1185">Reference proteome</keyword>
<proteinExistence type="predicted"/>
<evidence type="ECO:0000313" key="3">
    <source>
        <dbReference type="Proteomes" id="UP000184184"/>
    </source>
</evidence>
<dbReference type="STRING" id="1027249.SAMN05216179_3673"/>
<feature type="domain" description="DUF302" evidence="1">
    <location>
        <begin position="34"/>
        <end position="96"/>
    </location>
</feature>
<reference evidence="2 3" key="1">
    <citation type="submission" date="2016-11" db="EMBL/GenBank/DDBJ databases">
        <authorList>
            <person name="Jaros S."/>
            <person name="Januszkiewicz K."/>
            <person name="Wedrychowicz H."/>
        </authorList>
    </citation>
    <scope>NUCLEOTIDE SEQUENCE [LARGE SCALE GENOMIC DNA]</scope>
    <source>
        <strain evidence="2 3">CGMCC 1.10681</strain>
    </source>
</reference>
<gene>
    <name evidence="2" type="ORF">SAMN05216179_3673</name>
</gene>
<dbReference type="InterPro" id="IPR016796">
    <property type="entry name" value="UCP021774"/>
</dbReference>
<dbReference type="EMBL" id="FRCZ01000010">
    <property type="protein sequence ID" value="SHN36031.1"/>
    <property type="molecule type" value="Genomic_DNA"/>
</dbReference>
<dbReference type="InterPro" id="IPR035923">
    <property type="entry name" value="TT1751-like_sf"/>
</dbReference>
<dbReference type="Gene3D" id="3.30.310.70">
    <property type="entry name" value="TT1751-like domain"/>
    <property type="match status" value="1"/>
</dbReference>
<evidence type="ECO:0000313" key="2">
    <source>
        <dbReference type="EMBL" id="SHN36031.1"/>
    </source>
</evidence>
<dbReference type="AlphaFoldDB" id="A0A1M7QWJ3"/>
<evidence type="ECO:0000259" key="1">
    <source>
        <dbReference type="Pfam" id="PF03625"/>
    </source>
</evidence>
<name>A0A1M7QWJ3_9BACI</name>
<accession>A0A1M7QWJ3</accession>
<dbReference type="InterPro" id="IPR005180">
    <property type="entry name" value="DUF302"/>
</dbReference>